<organism evidence="2 3">
    <name type="scientific">Vibrio hippocampi</name>
    <dbReference type="NCBI Taxonomy" id="654686"/>
    <lineage>
        <taxon>Bacteria</taxon>
        <taxon>Pseudomonadati</taxon>
        <taxon>Pseudomonadota</taxon>
        <taxon>Gammaproteobacteria</taxon>
        <taxon>Vibrionales</taxon>
        <taxon>Vibrionaceae</taxon>
        <taxon>Vibrio</taxon>
    </lineage>
</organism>
<comment type="caution">
    <text evidence="2">The sequence shown here is derived from an EMBL/GenBank/DDBJ whole genome shotgun (WGS) entry which is preliminary data.</text>
</comment>
<keyword evidence="1" id="KW-0732">Signal</keyword>
<dbReference type="SUPFAM" id="SSF53850">
    <property type="entry name" value="Periplasmic binding protein-like II"/>
    <property type="match status" value="1"/>
</dbReference>
<feature type="signal peptide" evidence="1">
    <location>
        <begin position="1"/>
        <end position="21"/>
    </location>
</feature>
<dbReference type="Gene3D" id="3.40.190.10">
    <property type="entry name" value="Periplasmic binding protein-like II"/>
    <property type="match status" value="2"/>
</dbReference>
<keyword evidence="3" id="KW-1185">Reference proteome</keyword>
<evidence type="ECO:0000313" key="2">
    <source>
        <dbReference type="EMBL" id="CAH0529847.1"/>
    </source>
</evidence>
<dbReference type="EMBL" id="CAKLCM010000003">
    <property type="protein sequence ID" value="CAH0529847.1"/>
    <property type="molecule type" value="Genomic_DNA"/>
</dbReference>
<sequence>MFRKHCLLAGVLLSLCSPGFAKPLRIQTGIDESKLAVNLLSEAVRRSPIYSELEYAYGDDPEPATNKLIADVKTGALDIVWLGTTSDYEQEMTALYFPIYRGLLGMRIALVEQDKQDILAQVRTFPEMKNYIPCQGKIWSDTFILEENGIVVAKSMKYHNLFAMLEADRCHYFPRGTFEAYAEAERYPEYNLAVDKHVLFRYKMPSFFFVSRENEALAQHLSAIFDEMIDDGTFAKLFFANPEVNNALKQANLNTRTIFDLHNNDLSTKTQSLPDRFWFNPLTDRY</sequence>
<feature type="chain" id="PRO_5047042205" description="Amino acid ABC transporter substrate-binding protein" evidence="1">
    <location>
        <begin position="22"/>
        <end position="286"/>
    </location>
</feature>
<protein>
    <recommendedName>
        <fullName evidence="4">Amino acid ABC transporter substrate-binding protein</fullName>
    </recommendedName>
</protein>
<reference evidence="2" key="1">
    <citation type="submission" date="2021-12" db="EMBL/GenBank/DDBJ databases">
        <authorList>
            <person name="Rodrigo-Torres L."/>
            <person name="Arahal R. D."/>
            <person name="Lucena T."/>
        </authorList>
    </citation>
    <scope>NUCLEOTIDE SEQUENCE</scope>
    <source>
        <strain evidence="2">CECT 8226</strain>
    </source>
</reference>
<name>A0ABN8DNI9_9VIBR</name>
<gene>
    <name evidence="2" type="ORF">VHP8226_03603</name>
</gene>
<evidence type="ECO:0008006" key="4">
    <source>
        <dbReference type="Google" id="ProtNLM"/>
    </source>
</evidence>
<evidence type="ECO:0000313" key="3">
    <source>
        <dbReference type="Proteomes" id="UP000838160"/>
    </source>
</evidence>
<dbReference type="Proteomes" id="UP000838160">
    <property type="component" value="Unassembled WGS sequence"/>
</dbReference>
<dbReference type="RefSeq" id="WP_237486408.1">
    <property type="nucleotide sequence ID" value="NZ_CAKLCM010000003.1"/>
</dbReference>
<evidence type="ECO:0000256" key="1">
    <source>
        <dbReference type="SAM" id="SignalP"/>
    </source>
</evidence>
<accession>A0ABN8DNI9</accession>
<proteinExistence type="predicted"/>